<proteinExistence type="predicted"/>
<evidence type="ECO:0000313" key="5">
    <source>
        <dbReference type="Proteomes" id="UP001595937"/>
    </source>
</evidence>
<feature type="transmembrane region" description="Helical" evidence="2">
    <location>
        <begin position="52"/>
        <end position="73"/>
    </location>
</feature>
<feature type="region of interest" description="Disordered" evidence="1">
    <location>
        <begin position="86"/>
        <end position="111"/>
    </location>
</feature>
<keyword evidence="2" id="KW-0812">Transmembrane</keyword>
<evidence type="ECO:0000313" key="4">
    <source>
        <dbReference type="EMBL" id="MFC5298231.1"/>
    </source>
</evidence>
<evidence type="ECO:0000256" key="2">
    <source>
        <dbReference type="SAM" id="Phobius"/>
    </source>
</evidence>
<dbReference type="Pfam" id="PF07331">
    <property type="entry name" value="TctB"/>
    <property type="match status" value="1"/>
</dbReference>
<name>A0ABW0FHR5_9MICO</name>
<sequence>MTAGDTMSATGATRGNLVISAASVAVGAVVIPYGASMPYIREGIPGPGLFPMMIGGLLILFGALLALTSVLAARRERRHHAELAAVAAGAGSPEDDSLSLASASVPESDGDVPVSELETVAVLDTDIGSDGARRWINGAVLMGGIVFYVLFAEILGFPLTMAILVTAIVWSLRAKWWLALTTGVLASLGLWSMFELALMVQLPDGFIQGF</sequence>
<feature type="transmembrane region" description="Helical" evidence="2">
    <location>
        <begin position="139"/>
        <end position="170"/>
    </location>
</feature>
<dbReference type="RefSeq" id="WP_193117643.1">
    <property type="nucleotide sequence ID" value="NZ_BAAAIR010000016.1"/>
</dbReference>
<dbReference type="Proteomes" id="UP001595937">
    <property type="component" value="Unassembled WGS sequence"/>
</dbReference>
<comment type="caution">
    <text evidence="4">The sequence shown here is derived from an EMBL/GenBank/DDBJ whole genome shotgun (WGS) entry which is preliminary data.</text>
</comment>
<feature type="transmembrane region" description="Helical" evidence="2">
    <location>
        <begin position="176"/>
        <end position="198"/>
    </location>
</feature>
<feature type="transmembrane region" description="Helical" evidence="2">
    <location>
        <begin position="17"/>
        <end position="40"/>
    </location>
</feature>
<dbReference type="EMBL" id="JBHSLN010000025">
    <property type="protein sequence ID" value="MFC5298231.1"/>
    <property type="molecule type" value="Genomic_DNA"/>
</dbReference>
<dbReference type="GeneID" id="303296228"/>
<evidence type="ECO:0000256" key="1">
    <source>
        <dbReference type="SAM" id="MobiDB-lite"/>
    </source>
</evidence>
<evidence type="ECO:0000259" key="3">
    <source>
        <dbReference type="Pfam" id="PF07331"/>
    </source>
</evidence>
<organism evidence="4 5">
    <name type="scientific">Brachybacterium tyrofermentans</name>
    <dbReference type="NCBI Taxonomy" id="47848"/>
    <lineage>
        <taxon>Bacteria</taxon>
        <taxon>Bacillati</taxon>
        <taxon>Actinomycetota</taxon>
        <taxon>Actinomycetes</taxon>
        <taxon>Micrococcales</taxon>
        <taxon>Dermabacteraceae</taxon>
        <taxon>Brachybacterium</taxon>
    </lineage>
</organism>
<protein>
    <submittedName>
        <fullName evidence="4">Tripartite tricarboxylate transporter TctB family protein</fullName>
    </submittedName>
</protein>
<keyword evidence="2" id="KW-0472">Membrane</keyword>
<accession>A0ABW0FHR5</accession>
<dbReference type="InterPro" id="IPR009936">
    <property type="entry name" value="DUF1468"/>
</dbReference>
<keyword evidence="2" id="KW-1133">Transmembrane helix</keyword>
<reference evidence="5" key="1">
    <citation type="journal article" date="2019" name="Int. J. Syst. Evol. Microbiol.">
        <title>The Global Catalogue of Microorganisms (GCM) 10K type strain sequencing project: providing services to taxonomists for standard genome sequencing and annotation.</title>
        <authorList>
            <consortium name="The Broad Institute Genomics Platform"/>
            <consortium name="The Broad Institute Genome Sequencing Center for Infectious Disease"/>
            <person name="Wu L."/>
            <person name="Ma J."/>
        </authorList>
    </citation>
    <scope>NUCLEOTIDE SEQUENCE [LARGE SCALE GENOMIC DNA]</scope>
    <source>
        <strain evidence="5">CGMCC 1.16455</strain>
    </source>
</reference>
<keyword evidence="5" id="KW-1185">Reference proteome</keyword>
<gene>
    <name evidence="4" type="ORF">ACFPK8_11970</name>
</gene>
<feature type="domain" description="DUF1468" evidence="3">
    <location>
        <begin position="133"/>
        <end position="203"/>
    </location>
</feature>